<protein>
    <submittedName>
        <fullName evidence="6">Helix-turn-helix domain-containing protein</fullName>
    </submittedName>
</protein>
<name>A0A5B7TM94_9FLAO</name>
<accession>A0A5B7TM94</accession>
<evidence type="ECO:0000313" key="7">
    <source>
        <dbReference type="Proteomes" id="UP000306229"/>
    </source>
</evidence>
<dbReference type="PANTHER" id="PTHR47893:SF1">
    <property type="entry name" value="REGULATORY PROTEIN PCHR"/>
    <property type="match status" value="1"/>
</dbReference>
<dbReference type="PANTHER" id="PTHR47893">
    <property type="entry name" value="REGULATORY PROTEIN PCHR"/>
    <property type="match status" value="1"/>
</dbReference>
<dbReference type="PROSITE" id="PS00041">
    <property type="entry name" value="HTH_ARAC_FAMILY_1"/>
    <property type="match status" value="1"/>
</dbReference>
<dbReference type="PRINTS" id="PR00032">
    <property type="entry name" value="HTHARAC"/>
</dbReference>
<dbReference type="GO" id="GO:0003700">
    <property type="term" value="F:DNA-binding transcription factor activity"/>
    <property type="evidence" value="ECO:0007669"/>
    <property type="project" value="InterPro"/>
</dbReference>
<dbReference type="Gene3D" id="1.10.10.60">
    <property type="entry name" value="Homeodomain-like"/>
    <property type="match status" value="2"/>
</dbReference>
<sequence length="319" mass="37647">MLNTFDKIRINNIYKMLLEMSEGRFSFQIERNDIDDEIEALVVLVNLMAQEIQQTLRYYSQLNSPESIFQFVQMIFILDSSFQIIYVNDDVMNHLIKDKNQFIGQSFIKTLSDHSKHDWKLIADKLLINNYYQIKKKLHFQFDKDLTKEAICNITSIYHKENNNQFILVTSFQSKTQSQFIEDGLALTSKIPSTKGIQKKEKPNILKNEKDIKIIQKIHDYILQHLETPLPSLRILAHNFGTNEYKLKYGFKQLYNITVFKFLLDERLKKASLLIENTSLSMKRIAILTGFKSMPHFSKVFKQKFGRSPKAFRNMSRLH</sequence>
<feature type="domain" description="HTH araC/xylS-type" evidence="4">
    <location>
        <begin position="216"/>
        <end position="315"/>
    </location>
</feature>
<evidence type="ECO:0000256" key="3">
    <source>
        <dbReference type="ARBA" id="ARBA00023163"/>
    </source>
</evidence>
<keyword evidence="1" id="KW-0805">Transcription regulation</keyword>
<organism evidence="6 7">
    <name type="scientific">Aureibaculum algae</name>
    <dbReference type="NCBI Taxonomy" id="2584122"/>
    <lineage>
        <taxon>Bacteria</taxon>
        <taxon>Pseudomonadati</taxon>
        <taxon>Bacteroidota</taxon>
        <taxon>Flavobacteriia</taxon>
        <taxon>Flavobacteriales</taxon>
        <taxon>Flavobacteriaceae</taxon>
        <taxon>Aureibaculum</taxon>
    </lineage>
</organism>
<keyword evidence="2" id="KW-0238">DNA-binding</keyword>
<evidence type="ECO:0000256" key="2">
    <source>
        <dbReference type="ARBA" id="ARBA00023125"/>
    </source>
</evidence>
<proteinExistence type="predicted"/>
<dbReference type="InterPro" id="IPR053142">
    <property type="entry name" value="PchR_regulatory_protein"/>
</dbReference>
<evidence type="ECO:0000313" key="6">
    <source>
        <dbReference type="EMBL" id="QCX37290.1"/>
    </source>
</evidence>
<dbReference type="KEGG" id="fbe:FF125_02105"/>
<dbReference type="Pfam" id="PF12833">
    <property type="entry name" value="HTH_18"/>
    <property type="match status" value="1"/>
</dbReference>
<dbReference type="GO" id="GO:0016020">
    <property type="term" value="C:membrane"/>
    <property type="evidence" value="ECO:0007669"/>
    <property type="project" value="InterPro"/>
</dbReference>
<evidence type="ECO:0000259" key="4">
    <source>
        <dbReference type="PROSITE" id="PS01124"/>
    </source>
</evidence>
<dbReference type="GO" id="GO:0043565">
    <property type="term" value="F:sequence-specific DNA binding"/>
    <property type="evidence" value="ECO:0007669"/>
    <property type="project" value="InterPro"/>
</dbReference>
<dbReference type="PROSITE" id="PS01124">
    <property type="entry name" value="HTH_ARAC_FAMILY_2"/>
    <property type="match status" value="1"/>
</dbReference>
<dbReference type="OrthoDB" id="1451418at2"/>
<dbReference type="InterPro" id="IPR018060">
    <property type="entry name" value="HTH_AraC"/>
</dbReference>
<feature type="domain" description="HAMP" evidence="5">
    <location>
        <begin position="9"/>
        <end position="57"/>
    </location>
</feature>
<dbReference type="PROSITE" id="PS50885">
    <property type="entry name" value="HAMP"/>
    <property type="match status" value="1"/>
</dbReference>
<keyword evidence="3" id="KW-0804">Transcription</keyword>
<dbReference type="InterPro" id="IPR003660">
    <property type="entry name" value="HAMP_dom"/>
</dbReference>
<dbReference type="Proteomes" id="UP000306229">
    <property type="component" value="Chromosome"/>
</dbReference>
<dbReference type="SUPFAM" id="SSF46689">
    <property type="entry name" value="Homeodomain-like"/>
    <property type="match status" value="1"/>
</dbReference>
<dbReference type="AlphaFoldDB" id="A0A5B7TM94"/>
<dbReference type="SMART" id="SM00342">
    <property type="entry name" value="HTH_ARAC"/>
    <property type="match status" value="1"/>
</dbReference>
<dbReference type="InterPro" id="IPR020449">
    <property type="entry name" value="Tscrpt_reg_AraC-type_HTH"/>
</dbReference>
<keyword evidence="7" id="KW-1185">Reference proteome</keyword>
<dbReference type="InterPro" id="IPR009057">
    <property type="entry name" value="Homeodomain-like_sf"/>
</dbReference>
<dbReference type="GO" id="GO:0007165">
    <property type="term" value="P:signal transduction"/>
    <property type="evidence" value="ECO:0007669"/>
    <property type="project" value="InterPro"/>
</dbReference>
<dbReference type="InterPro" id="IPR018062">
    <property type="entry name" value="HTH_AraC-typ_CS"/>
</dbReference>
<reference evidence="6 7" key="1">
    <citation type="submission" date="2019-05" db="EMBL/GenBank/DDBJ databases">
        <title>Algicella ahnfeltiae gen. nov., sp. nov., a novel marine bacterium of the family Flavobacteriaceae isolated from a red alga.</title>
        <authorList>
            <person name="Nedashkovskaya O.I."/>
            <person name="Kukhlevskiy A.D."/>
            <person name="Kim S.-G."/>
            <person name="Zhukova N.V."/>
            <person name="Mikhailov V.V."/>
        </authorList>
    </citation>
    <scope>NUCLEOTIDE SEQUENCE [LARGE SCALE GENOMIC DNA]</scope>
    <source>
        <strain evidence="6 7">10Alg115</strain>
    </source>
</reference>
<dbReference type="RefSeq" id="WP_138948233.1">
    <property type="nucleotide sequence ID" value="NZ_CP040749.1"/>
</dbReference>
<dbReference type="EMBL" id="CP040749">
    <property type="protein sequence ID" value="QCX37290.1"/>
    <property type="molecule type" value="Genomic_DNA"/>
</dbReference>
<evidence type="ECO:0000256" key="1">
    <source>
        <dbReference type="ARBA" id="ARBA00023015"/>
    </source>
</evidence>
<evidence type="ECO:0000259" key="5">
    <source>
        <dbReference type="PROSITE" id="PS50885"/>
    </source>
</evidence>
<gene>
    <name evidence="6" type="ORF">FF125_02105</name>
</gene>